<dbReference type="SMART" id="SM00138">
    <property type="entry name" value="MeTrc"/>
    <property type="match status" value="1"/>
</dbReference>
<dbReference type="SUPFAM" id="SSF47757">
    <property type="entry name" value="Chemotaxis receptor methyltransferase CheR, N-terminal domain"/>
    <property type="match status" value="1"/>
</dbReference>
<dbReference type="SUPFAM" id="SSF53335">
    <property type="entry name" value="S-adenosyl-L-methionine-dependent methyltransferases"/>
    <property type="match status" value="1"/>
</dbReference>
<dbReference type="Pfam" id="PF01739">
    <property type="entry name" value="CheR"/>
    <property type="match status" value="1"/>
</dbReference>
<dbReference type="Pfam" id="PF13596">
    <property type="entry name" value="PAS_10"/>
    <property type="match status" value="1"/>
</dbReference>
<proteinExistence type="predicted"/>
<dbReference type="GO" id="GO:0008984">
    <property type="term" value="F:protein-glutamate methylesterase activity"/>
    <property type="evidence" value="ECO:0007669"/>
    <property type="project" value="InterPro"/>
</dbReference>
<feature type="region of interest" description="Disordered" evidence="2">
    <location>
        <begin position="659"/>
        <end position="691"/>
    </location>
</feature>
<feature type="active site" evidence="1">
    <location>
        <position position="124"/>
    </location>
</feature>
<dbReference type="InterPro" id="IPR022641">
    <property type="entry name" value="CheR_N"/>
</dbReference>
<dbReference type="InterPro" id="IPR000780">
    <property type="entry name" value="CheR_MeTrfase"/>
</dbReference>
<gene>
    <name evidence="5" type="ORF">FAK_30780</name>
</gene>
<name>A0AAU9EHR4_9BACT</name>
<dbReference type="InterPro" id="IPR000673">
    <property type="entry name" value="Sig_transdc_resp-reg_Me-estase"/>
</dbReference>
<dbReference type="Pfam" id="PF01339">
    <property type="entry name" value="CheB_methylest"/>
    <property type="match status" value="1"/>
</dbReference>
<feature type="compositionally biased region" description="Polar residues" evidence="2">
    <location>
        <begin position="676"/>
        <end position="686"/>
    </location>
</feature>
<evidence type="ECO:0000313" key="5">
    <source>
        <dbReference type="EMBL" id="BEQ16012.1"/>
    </source>
</evidence>
<dbReference type="InterPro" id="IPR013656">
    <property type="entry name" value="PAS_4"/>
</dbReference>
<dbReference type="InterPro" id="IPR035965">
    <property type="entry name" value="PAS-like_dom_sf"/>
</dbReference>
<dbReference type="PANTHER" id="PTHR24422:SF27">
    <property type="entry name" value="PROTEIN-GLUTAMATE O-METHYLTRANSFERASE"/>
    <property type="match status" value="1"/>
</dbReference>
<dbReference type="CDD" id="cd16434">
    <property type="entry name" value="CheB-CheR_fusion"/>
    <property type="match status" value="1"/>
</dbReference>
<keyword evidence="6" id="KW-1185">Reference proteome</keyword>
<dbReference type="Gene3D" id="3.40.50.180">
    <property type="entry name" value="Methylesterase CheB, C-terminal domain"/>
    <property type="match status" value="1"/>
</dbReference>
<organism evidence="5 6">
    <name type="scientific">Desulfoferula mesophila</name>
    <dbReference type="NCBI Taxonomy" id="3058419"/>
    <lineage>
        <taxon>Bacteria</taxon>
        <taxon>Pseudomonadati</taxon>
        <taxon>Thermodesulfobacteriota</taxon>
        <taxon>Desulfarculia</taxon>
        <taxon>Desulfarculales</taxon>
        <taxon>Desulfarculaceae</taxon>
        <taxon>Desulfoferula</taxon>
    </lineage>
</organism>
<reference evidence="6" key="1">
    <citation type="journal article" date="2023" name="Arch. Microbiol.">
        <title>Desulfoferula mesophilus gen. nov. sp. nov., a mesophilic sulfate-reducing bacterium isolated from a brackish lake sediment.</title>
        <authorList>
            <person name="Watanabe T."/>
            <person name="Yabe T."/>
            <person name="Tsuji J.M."/>
            <person name="Fukui M."/>
        </authorList>
    </citation>
    <scope>NUCLEOTIDE SEQUENCE [LARGE SCALE GENOMIC DNA]</scope>
    <source>
        <strain evidence="6">12FAK</strain>
    </source>
</reference>
<protein>
    <submittedName>
        <fullName evidence="5">ATPase</fullName>
    </submittedName>
</protein>
<dbReference type="PRINTS" id="PR00996">
    <property type="entry name" value="CHERMTFRASE"/>
</dbReference>
<evidence type="ECO:0000256" key="2">
    <source>
        <dbReference type="SAM" id="MobiDB-lite"/>
    </source>
</evidence>
<dbReference type="Pfam" id="PF08448">
    <property type="entry name" value="PAS_4"/>
    <property type="match status" value="1"/>
</dbReference>
<accession>A0AAU9EHR4</accession>
<evidence type="ECO:0000313" key="6">
    <source>
        <dbReference type="Proteomes" id="UP001366166"/>
    </source>
</evidence>
<dbReference type="Gene3D" id="3.40.50.150">
    <property type="entry name" value="Vaccinia Virus protein VP39"/>
    <property type="match status" value="1"/>
</dbReference>
<dbReference type="EMBL" id="AP028679">
    <property type="protein sequence ID" value="BEQ16012.1"/>
    <property type="molecule type" value="Genomic_DNA"/>
</dbReference>
<evidence type="ECO:0000256" key="1">
    <source>
        <dbReference type="PROSITE-ProRule" id="PRU00050"/>
    </source>
</evidence>
<dbReference type="InterPro" id="IPR035909">
    <property type="entry name" value="CheB_C"/>
</dbReference>
<keyword evidence="1" id="KW-0145">Chemotaxis</keyword>
<dbReference type="SUPFAM" id="SSF55785">
    <property type="entry name" value="PYP-like sensor domain (PAS domain)"/>
    <property type="match status" value="2"/>
</dbReference>
<keyword evidence="1" id="KW-0378">Hydrolase</keyword>
<evidence type="ECO:0000259" key="3">
    <source>
        <dbReference type="PROSITE" id="PS50122"/>
    </source>
</evidence>
<dbReference type="InterPro" id="IPR050903">
    <property type="entry name" value="Bact_Chemotaxis_MeTrfase"/>
</dbReference>
<dbReference type="Pfam" id="PF03705">
    <property type="entry name" value="CheR_N"/>
    <property type="match status" value="1"/>
</dbReference>
<dbReference type="GO" id="GO:0008757">
    <property type="term" value="F:S-adenosylmethionine-dependent methyltransferase activity"/>
    <property type="evidence" value="ECO:0007669"/>
    <property type="project" value="InterPro"/>
</dbReference>
<dbReference type="GO" id="GO:0005737">
    <property type="term" value="C:cytoplasm"/>
    <property type="evidence" value="ECO:0007669"/>
    <property type="project" value="InterPro"/>
</dbReference>
<dbReference type="InterPro" id="IPR000014">
    <property type="entry name" value="PAS"/>
</dbReference>
<evidence type="ECO:0000259" key="4">
    <source>
        <dbReference type="PROSITE" id="PS50123"/>
    </source>
</evidence>
<dbReference type="SMART" id="SM00091">
    <property type="entry name" value="PAS"/>
    <property type="match status" value="3"/>
</dbReference>
<dbReference type="SUPFAM" id="SSF52738">
    <property type="entry name" value="Methylesterase CheB, C-terminal domain"/>
    <property type="match status" value="1"/>
</dbReference>
<dbReference type="KEGG" id="dmp:FAK_30780"/>
<dbReference type="InterPro" id="IPR029063">
    <property type="entry name" value="SAM-dependent_MTases_sf"/>
</dbReference>
<feature type="domain" description="CheB-type methylesterase" evidence="3">
    <location>
        <begin position="1"/>
        <end position="182"/>
    </location>
</feature>
<dbReference type="AlphaFoldDB" id="A0AAU9EHR4"/>
<dbReference type="Gene3D" id="3.30.450.20">
    <property type="entry name" value="PAS domain"/>
    <property type="match status" value="2"/>
</dbReference>
<feature type="domain" description="CheR-type methyltransferase" evidence="4">
    <location>
        <begin position="207"/>
        <end position="463"/>
    </location>
</feature>
<sequence>MVGVGASAGGLEALQELLGALSPTQNVAMVVLLHQDPRHKSQLAPLLQKNCSWKVVVIEDGQAPVAQQVHVCPPDMQVVVKNHLFHLQKLPRDKSSKIDVLFGSLASGFENHSGAIILSGAGSDGSLGIKAIKEAGGLVVVQEESSAKYPSMPHTAEATGMADFVLSPRDMARVVLAYYDVTGKMVQSEDDKNEDFSSTAGEIFKQVKRITGHDFTDYKDSTMRRRVERRMGLHLVNDYQNYLRILRDQPEESPLLFRELLIGVTSFFRDPEAFEALKTKAILPLLKRCEDGQSLRAWVPGCSTGQEAYSVAMVLWECMRELNLGLKLQVFGTDIDPEAIAKAREGIYPASITGEVSPQRLQDFFVAANGHYQVRQALRDCLVFSVQDVLRDPPFSRLDLLACRNLLIYLKPEAQQRLLALFQYTLRDDGILFLGSSESTGRQQDLFRALDTKQKIFRKRRLPPIARPDIKFPIGGLSQGLRDHFEPAQFHHYMGGSHDDKLLETVRDILLGQFAPAAVVVGSQGNIIYVMGRTGRYLELAPGPSVMNVLQQAREGIRPELQLLLRRAVHSKETQREYGLKVKADGESRQVDLTVRPLKTEFFDADLYLVVFQEAAHQPIFDADGKAGQGSNLEQLRGKLEKMAADLELARESRQATIEELESSNEELKSMNEELQSTNEELQSTNEELESSKEELQSMNEELSTVNSELREKLQALHRAQSDIANLLNSTKVATIFLSAEMTIQRFTPEAKGVVNIINSDLGRPLRDLATNLKDQDLLGDAQKVLETLQPISREVQTNEGRWYQMTIMPYRTVSNVIDGVVMTFADIDALKKTQGELEEQGAFVQKIISTLREPFLVLDDQMRVLMANQSFYDYFKAAPDQTEGSRLMDLADKTWDSKALNSLLRRVLEKEGEIENHSLEAVFPIVGGKHLALNAKLMLRNSGEKNVLLAIDPNPVACPEGE</sequence>
<dbReference type="PROSITE" id="PS50122">
    <property type="entry name" value="CHEB"/>
    <property type="match status" value="1"/>
</dbReference>
<dbReference type="PANTHER" id="PTHR24422">
    <property type="entry name" value="CHEMOTAXIS PROTEIN METHYLTRANSFERASE"/>
    <property type="match status" value="1"/>
</dbReference>
<dbReference type="InterPro" id="IPR022642">
    <property type="entry name" value="CheR_C"/>
</dbReference>
<dbReference type="PROSITE" id="PS50123">
    <property type="entry name" value="CHER"/>
    <property type="match status" value="1"/>
</dbReference>
<dbReference type="Proteomes" id="UP001366166">
    <property type="component" value="Chromosome"/>
</dbReference>
<feature type="active site" evidence="1">
    <location>
        <position position="7"/>
    </location>
</feature>
<dbReference type="GO" id="GO:0000156">
    <property type="term" value="F:phosphorelay response regulator activity"/>
    <property type="evidence" value="ECO:0007669"/>
    <property type="project" value="InterPro"/>
</dbReference>
<feature type="active site" evidence="1">
    <location>
        <position position="34"/>
    </location>
</feature>
<dbReference type="GO" id="GO:0006935">
    <property type="term" value="P:chemotaxis"/>
    <property type="evidence" value="ECO:0007669"/>
    <property type="project" value="UniProtKB-UniRule"/>
</dbReference>